<reference evidence="7 8" key="2">
    <citation type="journal article" date="2008" name="Virus Genes">
        <title>Sequence determination of a mildly virulent strain (CU-2) of Gallid herpesvirus type 2 using 454 pyrosequencing.</title>
        <authorList>
            <person name="Spatz S.J."/>
            <person name="Rue C.A."/>
        </authorList>
    </citation>
    <scope>NUCLEOTIDE SEQUENCE [LARGE SCALE GENOMIC DNA]</scope>
    <source>
        <strain evidence="7">CU-2</strain>
    </source>
</reference>
<feature type="transmembrane region" description="Helical" evidence="6">
    <location>
        <begin position="343"/>
        <end position="362"/>
    </location>
</feature>
<feature type="transmembrane region" description="Helical" evidence="6">
    <location>
        <begin position="181"/>
        <end position="199"/>
    </location>
</feature>
<feature type="transmembrane region" description="Helical" evidence="6">
    <location>
        <begin position="154"/>
        <end position="174"/>
    </location>
</feature>
<keyword evidence="5 6" id="KW-0472">Membrane</keyword>
<dbReference type="InterPro" id="IPR007764">
    <property type="entry name" value="Herpes_UL43"/>
</dbReference>
<dbReference type="Proteomes" id="UP000134498">
    <property type="component" value="Genome"/>
</dbReference>
<feature type="transmembrane region" description="Helical" evidence="6">
    <location>
        <begin position="368"/>
        <end position="386"/>
    </location>
</feature>
<proteinExistence type="inferred from homology"/>
<dbReference type="GO" id="GO:0019033">
    <property type="term" value="C:viral tegument"/>
    <property type="evidence" value="ECO:0007669"/>
    <property type="project" value="InterPro"/>
</dbReference>
<protein>
    <submittedName>
        <fullName evidence="7">UL43</fullName>
    </submittedName>
</protein>
<evidence type="ECO:0000256" key="6">
    <source>
        <dbReference type="SAM" id="Phobius"/>
    </source>
</evidence>
<feature type="transmembrane region" description="Helical" evidence="6">
    <location>
        <begin position="50"/>
        <end position="77"/>
    </location>
</feature>
<feature type="transmembrane region" description="Helical" evidence="6">
    <location>
        <begin position="314"/>
        <end position="331"/>
    </location>
</feature>
<dbReference type="Pfam" id="PF05072">
    <property type="entry name" value="Herpes_UL43"/>
    <property type="match status" value="1"/>
</dbReference>
<feature type="transmembrane region" description="Helical" evidence="6">
    <location>
        <begin position="205"/>
        <end position="223"/>
    </location>
</feature>
<feature type="transmembrane region" description="Helical" evidence="6">
    <location>
        <begin position="398"/>
        <end position="419"/>
    </location>
</feature>
<name>B4YEF7_9ALPH</name>
<reference evidence="7 8" key="1">
    <citation type="journal article" date="2007" name="Arch. Virol.">
        <title>Sequence determination of variable regions within the genomes of gallid herpesvirus-2 pathotypes.</title>
        <authorList>
            <person name="Spatz S.J."/>
            <person name="Silva R.F."/>
        </authorList>
    </citation>
    <scope>NUCLEOTIDE SEQUENCE [LARGE SCALE GENOMIC DNA]</scope>
    <source>
        <strain evidence="7">CU-2</strain>
    </source>
</reference>
<comment type="similarity">
    <text evidence="2">Belongs to the alphaherpesvirinae HHV-1 UL43 family.</text>
</comment>
<keyword evidence="4 6" id="KW-1133">Transmembrane helix</keyword>
<feature type="transmembrane region" description="Helical" evidence="6">
    <location>
        <begin position="117"/>
        <end position="134"/>
    </location>
</feature>
<feature type="transmembrane region" description="Helical" evidence="6">
    <location>
        <begin position="83"/>
        <end position="105"/>
    </location>
</feature>
<keyword evidence="3 6" id="KW-0812">Transmembrane</keyword>
<organism evidence="7 8">
    <name type="scientific">Gallid alphaherpesvirus 2</name>
    <dbReference type="NCBI Taxonomy" id="10390"/>
    <lineage>
        <taxon>Viruses</taxon>
        <taxon>Duplodnaviria</taxon>
        <taxon>Heunggongvirae</taxon>
        <taxon>Peploviricota</taxon>
        <taxon>Herviviricetes</taxon>
        <taxon>Herpesvirales</taxon>
        <taxon>Orthoherpesviridae</taxon>
        <taxon>Alphaherpesvirinae</taxon>
        <taxon>Mardivirus</taxon>
        <taxon>Mardivirus gallidalpha2</taxon>
    </lineage>
</organism>
<sequence>MDSVNNSSLPPSYTTTGRTYGHCLQMLTCLEPPCTATNGNGISNNRCLKCIVVTMCSIFSIAAHLAITLSCITLIQFIDQKIIYINCTIYAITGFLIAFIVRLTIKSSEMLTSIGKPAQFIFALISSIADTLITRNMLIDSNPSYVKILRAIEMTSLMCFVMLGAFIASYHYVCLATSGDLTWKAGFLILTAGTIIGISAPYGNISSLFGFLFLYTILAINVVRDASKALMNTCYYRICRATTLRHPSRLGCGRMSSTQDVNATHEEAISSADTIDGQIPMVVMSHATGVLIPVVIALQRYMTKKTVSLTSTDMLQGVCGVLVGASVSIFIPSRRDESLSRPIIILLSIIGAMAITLAGFGLVLGPTLFSACAAALSCYTCINIRNANKGIKQLAAAYVVKSILGFIITSLLVCILVALS</sequence>
<evidence type="ECO:0000256" key="5">
    <source>
        <dbReference type="ARBA" id="ARBA00023136"/>
    </source>
</evidence>
<evidence type="ECO:0000256" key="1">
    <source>
        <dbReference type="ARBA" id="ARBA00004141"/>
    </source>
</evidence>
<evidence type="ECO:0000256" key="3">
    <source>
        <dbReference type="ARBA" id="ARBA00022692"/>
    </source>
</evidence>
<evidence type="ECO:0000313" key="7">
    <source>
        <dbReference type="EMBL" id="ACF94853.1"/>
    </source>
</evidence>
<evidence type="ECO:0000313" key="8">
    <source>
        <dbReference type="Proteomes" id="UP000134498"/>
    </source>
</evidence>
<comment type="subcellular location">
    <subcellularLocation>
        <location evidence="1">Membrane</location>
        <topology evidence="1">Multi-pass membrane protein</topology>
    </subcellularLocation>
</comment>
<accession>B4YEF7</accession>
<dbReference type="EMBL" id="EU499381">
    <property type="protein sequence ID" value="ACF94853.1"/>
    <property type="molecule type" value="Genomic_DNA"/>
</dbReference>
<dbReference type="GO" id="GO:0016020">
    <property type="term" value="C:membrane"/>
    <property type="evidence" value="ECO:0007669"/>
    <property type="project" value="UniProtKB-SubCell"/>
</dbReference>
<feature type="transmembrane region" description="Helical" evidence="6">
    <location>
        <begin position="281"/>
        <end position="302"/>
    </location>
</feature>
<evidence type="ECO:0000256" key="4">
    <source>
        <dbReference type="ARBA" id="ARBA00022989"/>
    </source>
</evidence>
<gene>
    <name evidence="7" type="ORF">MDV056</name>
</gene>
<evidence type="ECO:0000256" key="2">
    <source>
        <dbReference type="ARBA" id="ARBA00008930"/>
    </source>
</evidence>